<evidence type="ECO:0000313" key="1">
    <source>
        <dbReference type="EMBL" id="KAH6944806.1"/>
    </source>
</evidence>
<protein>
    <submittedName>
        <fullName evidence="1">Uncharacterized protein</fullName>
    </submittedName>
</protein>
<gene>
    <name evidence="1" type="ORF">HPB50_005295</name>
</gene>
<evidence type="ECO:0000313" key="2">
    <source>
        <dbReference type="Proteomes" id="UP000821845"/>
    </source>
</evidence>
<name>A0ACB7TCD3_HYAAI</name>
<sequence length="190" mass="21861">MFARIAANITEVTGIPKTGEQCCSRYKTVMRRKRSAAAHDNNKSGNSPSDIPFEDEIAKIRWLDDSLEPEELRDSSGIISMKKPQSQASTSQDLTSQESASQGTGSTTTKEPEPKKPKLSGSRMLEMKHFFEEMSKLQQEKENKRTERENERLKLHEEKQKYKERVRAEKAKQHEEKMKLLSRFLGLEDE</sequence>
<accession>A0ACB7TCD3</accession>
<dbReference type="EMBL" id="CM023481">
    <property type="protein sequence ID" value="KAH6944806.1"/>
    <property type="molecule type" value="Genomic_DNA"/>
</dbReference>
<comment type="caution">
    <text evidence="1">The sequence shown here is derived from an EMBL/GenBank/DDBJ whole genome shotgun (WGS) entry which is preliminary data.</text>
</comment>
<proteinExistence type="predicted"/>
<organism evidence="1 2">
    <name type="scientific">Hyalomma asiaticum</name>
    <name type="common">Tick</name>
    <dbReference type="NCBI Taxonomy" id="266040"/>
    <lineage>
        <taxon>Eukaryota</taxon>
        <taxon>Metazoa</taxon>
        <taxon>Ecdysozoa</taxon>
        <taxon>Arthropoda</taxon>
        <taxon>Chelicerata</taxon>
        <taxon>Arachnida</taxon>
        <taxon>Acari</taxon>
        <taxon>Parasitiformes</taxon>
        <taxon>Ixodida</taxon>
        <taxon>Ixodoidea</taxon>
        <taxon>Ixodidae</taxon>
        <taxon>Hyalomminae</taxon>
        <taxon>Hyalomma</taxon>
    </lineage>
</organism>
<reference evidence="1" key="1">
    <citation type="submission" date="2020-05" db="EMBL/GenBank/DDBJ databases">
        <title>Large-scale comparative analyses of tick genomes elucidate their genetic diversity and vector capacities.</title>
        <authorList>
            <person name="Jia N."/>
            <person name="Wang J."/>
            <person name="Shi W."/>
            <person name="Du L."/>
            <person name="Sun Y."/>
            <person name="Zhan W."/>
            <person name="Jiang J."/>
            <person name="Wang Q."/>
            <person name="Zhang B."/>
            <person name="Ji P."/>
            <person name="Sakyi L.B."/>
            <person name="Cui X."/>
            <person name="Yuan T."/>
            <person name="Jiang B."/>
            <person name="Yang W."/>
            <person name="Lam T.T.-Y."/>
            <person name="Chang Q."/>
            <person name="Ding S."/>
            <person name="Wang X."/>
            <person name="Zhu J."/>
            <person name="Ruan X."/>
            <person name="Zhao L."/>
            <person name="Wei J."/>
            <person name="Que T."/>
            <person name="Du C."/>
            <person name="Cheng J."/>
            <person name="Dai P."/>
            <person name="Han X."/>
            <person name="Huang E."/>
            <person name="Gao Y."/>
            <person name="Liu J."/>
            <person name="Shao H."/>
            <person name="Ye R."/>
            <person name="Li L."/>
            <person name="Wei W."/>
            <person name="Wang X."/>
            <person name="Wang C."/>
            <person name="Yang T."/>
            <person name="Huo Q."/>
            <person name="Li W."/>
            <person name="Guo W."/>
            <person name="Chen H."/>
            <person name="Zhou L."/>
            <person name="Ni X."/>
            <person name="Tian J."/>
            <person name="Zhou Y."/>
            <person name="Sheng Y."/>
            <person name="Liu T."/>
            <person name="Pan Y."/>
            <person name="Xia L."/>
            <person name="Li J."/>
            <person name="Zhao F."/>
            <person name="Cao W."/>
        </authorList>
    </citation>
    <scope>NUCLEOTIDE SEQUENCE</scope>
    <source>
        <strain evidence="1">Hyas-2018</strain>
    </source>
</reference>
<keyword evidence="2" id="KW-1185">Reference proteome</keyword>
<dbReference type="Proteomes" id="UP000821845">
    <property type="component" value="Chromosome 1"/>
</dbReference>